<dbReference type="AlphaFoldDB" id="A0A1L9BHT3"/>
<organism evidence="1 2">
    <name type="scientific">Cystobacter ferrugineus</name>
    <dbReference type="NCBI Taxonomy" id="83449"/>
    <lineage>
        <taxon>Bacteria</taxon>
        <taxon>Pseudomonadati</taxon>
        <taxon>Myxococcota</taxon>
        <taxon>Myxococcia</taxon>
        <taxon>Myxococcales</taxon>
        <taxon>Cystobacterineae</taxon>
        <taxon>Archangiaceae</taxon>
        <taxon>Cystobacter</taxon>
    </lineage>
</organism>
<dbReference type="Proteomes" id="UP000182229">
    <property type="component" value="Unassembled WGS sequence"/>
</dbReference>
<dbReference type="EMBL" id="MPIN01000001">
    <property type="protein sequence ID" value="OJH41823.1"/>
    <property type="molecule type" value="Genomic_DNA"/>
</dbReference>
<sequence length="73" mass="7969">MRDGKFLAYRAVGGCYLGLPPPALFPGRRRGKEGASAWLLLGGEQDVSMEKSERTGMSAILEAVPEFSRNRRG</sequence>
<name>A0A1L9BHT3_9BACT</name>
<evidence type="ECO:0000313" key="1">
    <source>
        <dbReference type="EMBL" id="OJH41823.1"/>
    </source>
</evidence>
<accession>A0A1L9BHT3</accession>
<keyword evidence="2" id="KW-1185">Reference proteome</keyword>
<protein>
    <submittedName>
        <fullName evidence="1">Uncharacterized protein</fullName>
    </submittedName>
</protein>
<gene>
    <name evidence="1" type="ORF">BON30_00865</name>
</gene>
<proteinExistence type="predicted"/>
<dbReference type="STRING" id="83449.BON30_00865"/>
<comment type="caution">
    <text evidence="1">The sequence shown here is derived from an EMBL/GenBank/DDBJ whole genome shotgun (WGS) entry which is preliminary data.</text>
</comment>
<reference evidence="2" key="1">
    <citation type="submission" date="2016-11" db="EMBL/GenBank/DDBJ databases">
        <authorList>
            <person name="Shukria A."/>
            <person name="Stevens D.C."/>
        </authorList>
    </citation>
    <scope>NUCLEOTIDE SEQUENCE [LARGE SCALE GENOMIC DNA]</scope>
    <source>
        <strain evidence="2">Cbfe23</strain>
    </source>
</reference>
<evidence type="ECO:0000313" key="2">
    <source>
        <dbReference type="Proteomes" id="UP000182229"/>
    </source>
</evidence>
<reference evidence="1 2" key="2">
    <citation type="submission" date="2016-12" db="EMBL/GenBank/DDBJ databases">
        <title>Draft Genome Sequence of Cystobacter ferrugineus Strain Cbfe23.</title>
        <authorList>
            <person name="Akbar S."/>
            <person name="Dowd S.E."/>
            <person name="Stevens D.C."/>
        </authorList>
    </citation>
    <scope>NUCLEOTIDE SEQUENCE [LARGE SCALE GENOMIC DNA]</scope>
    <source>
        <strain evidence="1 2">Cbfe23</strain>
    </source>
</reference>